<dbReference type="Proteomes" id="UP000836597">
    <property type="component" value="Chromosome"/>
</dbReference>
<dbReference type="PANTHER" id="PTHR35795">
    <property type="entry name" value="SLR1885 PROTEIN"/>
    <property type="match status" value="1"/>
</dbReference>
<evidence type="ECO:0000259" key="8">
    <source>
        <dbReference type="PROSITE" id="PS51831"/>
    </source>
</evidence>
<evidence type="ECO:0000256" key="7">
    <source>
        <dbReference type="SAM" id="MobiDB-lite"/>
    </source>
</evidence>
<dbReference type="SUPFAM" id="SSF109604">
    <property type="entry name" value="HD-domain/PDEase-like"/>
    <property type="match status" value="1"/>
</dbReference>
<comment type="catalytic activity">
    <reaction evidence="6">
        <text>P(1),P(4)-bis(5'-adenosyl) tetraphosphate + H2O = 2 ADP + 2 H(+)</text>
        <dbReference type="Rhea" id="RHEA:24252"/>
        <dbReference type="ChEBI" id="CHEBI:15377"/>
        <dbReference type="ChEBI" id="CHEBI:15378"/>
        <dbReference type="ChEBI" id="CHEBI:58141"/>
        <dbReference type="ChEBI" id="CHEBI:456216"/>
        <dbReference type="EC" id="3.6.1.41"/>
    </reaction>
</comment>
<feature type="region of interest" description="Disordered" evidence="7">
    <location>
        <begin position="1"/>
        <end position="39"/>
    </location>
</feature>
<keyword evidence="11" id="KW-1185">Reference proteome</keyword>
<organism evidence="9">
    <name type="scientific">Acididesulfobacillus acetoxydans</name>
    <dbReference type="NCBI Taxonomy" id="1561005"/>
    <lineage>
        <taxon>Bacteria</taxon>
        <taxon>Bacillati</taxon>
        <taxon>Bacillota</taxon>
        <taxon>Clostridia</taxon>
        <taxon>Eubacteriales</taxon>
        <taxon>Peptococcaceae</taxon>
        <taxon>Acididesulfobacillus</taxon>
    </lineage>
</organism>
<dbReference type="GO" id="GO:0046872">
    <property type="term" value="F:metal ion binding"/>
    <property type="evidence" value="ECO:0007669"/>
    <property type="project" value="UniProtKB-KW"/>
</dbReference>
<dbReference type="EMBL" id="LR746496">
    <property type="protein sequence ID" value="CAA7599395.1"/>
    <property type="molecule type" value="Genomic_DNA"/>
</dbReference>
<gene>
    <name evidence="9" type="ORF">DEACI_0017</name>
    <name evidence="10" type="ORF">DEACI_1250</name>
</gene>
<feature type="compositionally biased region" description="Basic and acidic residues" evidence="7">
    <location>
        <begin position="29"/>
        <end position="39"/>
    </location>
</feature>
<evidence type="ECO:0000256" key="1">
    <source>
        <dbReference type="ARBA" id="ARBA00012506"/>
    </source>
</evidence>
<dbReference type="Gene3D" id="1.10.3210.10">
    <property type="entry name" value="Hypothetical protein af1432"/>
    <property type="match status" value="1"/>
</dbReference>
<name>A0A8S0Y1B5_9FIRM</name>
<feature type="domain" description="HD" evidence="8">
    <location>
        <begin position="58"/>
        <end position="173"/>
    </location>
</feature>
<proteinExistence type="predicted"/>
<dbReference type="EMBL" id="CDGJ01000033">
    <property type="protein sequence ID" value="CEJ06799.1"/>
    <property type="molecule type" value="Genomic_DNA"/>
</dbReference>
<evidence type="ECO:0000313" key="10">
    <source>
        <dbReference type="EMBL" id="CEJ06799.1"/>
    </source>
</evidence>
<dbReference type="Pfam" id="PF01966">
    <property type="entry name" value="HD"/>
    <property type="match status" value="1"/>
</dbReference>
<evidence type="ECO:0000256" key="2">
    <source>
        <dbReference type="ARBA" id="ARBA00022723"/>
    </source>
</evidence>
<protein>
    <recommendedName>
        <fullName evidence="1">bis(5'-nucleosyl)-tetraphosphatase (symmetrical)</fullName>
        <ecNumber evidence="1">3.6.1.41</ecNumber>
    </recommendedName>
</protein>
<dbReference type="InterPro" id="IPR003607">
    <property type="entry name" value="HD/PDEase_dom"/>
</dbReference>
<keyword evidence="3" id="KW-0547">Nucleotide-binding</keyword>
<dbReference type="InterPro" id="IPR051094">
    <property type="entry name" value="Diverse_Catalytic_Enzymes"/>
</dbReference>
<keyword evidence="4" id="KW-0378">Hydrolase</keyword>
<evidence type="ECO:0000256" key="6">
    <source>
        <dbReference type="ARBA" id="ARBA00049417"/>
    </source>
</evidence>
<dbReference type="InterPro" id="IPR006674">
    <property type="entry name" value="HD_domain"/>
</dbReference>
<dbReference type="Proteomes" id="UP001071230">
    <property type="component" value="Unassembled WGS sequence"/>
</dbReference>
<evidence type="ECO:0000256" key="5">
    <source>
        <dbReference type="ARBA" id="ARBA00023004"/>
    </source>
</evidence>
<dbReference type="GO" id="GO:0008803">
    <property type="term" value="F:bis(5'-nucleosyl)-tetraphosphatase (symmetrical) activity"/>
    <property type="evidence" value="ECO:0007669"/>
    <property type="project" value="UniProtKB-EC"/>
</dbReference>
<keyword evidence="5" id="KW-0408">Iron</keyword>
<evidence type="ECO:0000256" key="4">
    <source>
        <dbReference type="ARBA" id="ARBA00022801"/>
    </source>
</evidence>
<dbReference type="InterPro" id="IPR006675">
    <property type="entry name" value="HDIG_dom"/>
</dbReference>
<evidence type="ECO:0000313" key="9">
    <source>
        <dbReference type="EMBL" id="CAA7599395.1"/>
    </source>
</evidence>
<dbReference type="PROSITE" id="PS51831">
    <property type="entry name" value="HD"/>
    <property type="match status" value="1"/>
</dbReference>
<keyword evidence="2" id="KW-0479">Metal-binding</keyword>
<evidence type="ECO:0000256" key="3">
    <source>
        <dbReference type="ARBA" id="ARBA00022741"/>
    </source>
</evidence>
<dbReference type="PANTHER" id="PTHR35795:SF1">
    <property type="entry name" value="BIS(5'-NUCLEOSYL)-TETRAPHOSPHATASE, SYMMETRICAL"/>
    <property type="match status" value="1"/>
</dbReference>
<dbReference type="EC" id="3.6.1.41" evidence="1"/>
<dbReference type="NCBIfam" id="TIGR00277">
    <property type="entry name" value="HDIG"/>
    <property type="match status" value="1"/>
</dbReference>
<dbReference type="GO" id="GO:0000166">
    <property type="term" value="F:nucleotide binding"/>
    <property type="evidence" value="ECO:0007669"/>
    <property type="project" value="UniProtKB-KW"/>
</dbReference>
<evidence type="ECO:0000313" key="11">
    <source>
        <dbReference type="Proteomes" id="UP001071230"/>
    </source>
</evidence>
<dbReference type="InterPro" id="IPR005249">
    <property type="entry name" value="YqeK"/>
</dbReference>
<sequence length="231" mass="25964">MDSKKGPGSQRNPGAEESRDLEINPGLKKSTDLKTPDLKTPDLKQALDLAGRTLSARRFRHTLGVASLAEDLARRHGLDPARARYAALLHDLAKEIPEKQQVCLAQRWHLIRYSEDESCPSVLHGPLVSYWLANCCGLADRDILAAIAHHTLGAPNMSRLEMLIYSADLAEPGREFPQVDNLRQALYHSLEKGTLTCVEHTLHYLEESHRPIHPLTRLTHEDLRRRHGFGT</sequence>
<dbReference type="SMART" id="SM00471">
    <property type="entry name" value="HDc"/>
    <property type="match status" value="1"/>
</dbReference>
<dbReference type="AlphaFoldDB" id="A0A8S0Y1B5"/>
<dbReference type="CDD" id="cd00077">
    <property type="entry name" value="HDc"/>
    <property type="match status" value="1"/>
</dbReference>
<dbReference type="KEGG" id="aacx:DEACI_0017"/>
<reference evidence="9" key="2">
    <citation type="submission" date="2020-01" db="EMBL/GenBank/DDBJ databases">
        <authorList>
            <person name="Hornung B."/>
        </authorList>
    </citation>
    <scope>NUCLEOTIDE SEQUENCE</scope>
    <source>
        <strain evidence="9">PacBioINE</strain>
    </source>
</reference>
<accession>A0A8S0Y1B5</accession>
<dbReference type="NCBIfam" id="TIGR00488">
    <property type="entry name" value="bis(5'-nucleosyl)-tetraphosphatase (symmetrical) YqeK"/>
    <property type="match status" value="1"/>
</dbReference>
<reference evidence="10" key="1">
    <citation type="submission" date="2014-11" db="EMBL/GenBank/DDBJ databases">
        <authorList>
            <person name="Hornung B.V."/>
        </authorList>
    </citation>
    <scope>NUCLEOTIDE SEQUENCE</scope>
    <source>
        <strain evidence="10">INE</strain>
    </source>
</reference>